<gene>
    <name evidence="2" type="ORF">NDU88_011534</name>
</gene>
<dbReference type="InterPro" id="IPR050514">
    <property type="entry name" value="WAP_four-disulfide_core"/>
</dbReference>
<dbReference type="GO" id="GO:0019731">
    <property type="term" value="P:antibacterial humoral response"/>
    <property type="evidence" value="ECO:0007669"/>
    <property type="project" value="TreeGrafter"/>
</dbReference>
<dbReference type="GO" id="GO:0005615">
    <property type="term" value="C:extracellular space"/>
    <property type="evidence" value="ECO:0007669"/>
    <property type="project" value="TreeGrafter"/>
</dbReference>
<accession>A0AAV7S4J0</accession>
<dbReference type="EMBL" id="JANPWB010000009">
    <property type="protein sequence ID" value="KAJ1158861.1"/>
    <property type="molecule type" value="Genomic_DNA"/>
</dbReference>
<dbReference type="SMART" id="SM00217">
    <property type="entry name" value="WAP"/>
    <property type="match status" value="3"/>
</dbReference>
<name>A0AAV7S4J0_PLEWA</name>
<feature type="domain" description="WAP" evidence="1">
    <location>
        <begin position="106"/>
        <end position="158"/>
    </location>
</feature>
<evidence type="ECO:0000313" key="2">
    <source>
        <dbReference type="EMBL" id="KAJ1158861.1"/>
    </source>
</evidence>
<dbReference type="GO" id="GO:0004867">
    <property type="term" value="F:serine-type endopeptidase inhibitor activity"/>
    <property type="evidence" value="ECO:0007669"/>
    <property type="project" value="TreeGrafter"/>
</dbReference>
<sequence length="174" mass="18791">MQCVKALAEKPGTCPHADITCSEVFDEPQCQSDSDCPPTKRCCNKCGNKCLDAVQDHTGFCPTSPFLMLFVCVPNITKSSCSGDSQCQATEKCCSFNCKTQCTEASKEKWGACPKIGRNQTEVELLRDVCNKCNDDRDCPDVQKCCPGTEGRVCIKPGNLFVRPAIDAGSSGAE</sequence>
<dbReference type="PANTHER" id="PTHR19441:SF95">
    <property type="entry name" value="PERLWAPIN ISOFORM X1"/>
    <property type="match status" value="1"/>
</dbReference>
<dbReference type="SUPFAM" id="SSF57256">
    <property type="entry name" value="Elafin-like"/>
    <property type="match status" value="3"/>
</dbReference>
<dbReference type="Pfam" id="PF00095">
    <property type="entry name" value="WAP"/>
    <property type="match status" value="3"/>
</dbReference>
<dbReference type="GO" id="GO:0045087">
    <property type="term" value="P:innate immune response"/>
    <property type="evidence" value="ECO:0007669"/>
    <property type="project" value="TreeGrafter"/>
</dbReference>
<dbReference type="AlphaFoldDB" id="A0AAV7S4J0"/>
<protein>
    <recommendedName>
        <fullName evidence="1">WAP domain-containing protein</fullName>
    </recommendedName>
</protein>
<dbReference type="Gene3D" id="4.10.75.10">
    <property type="entry name" value="Elafin-like"/>
    <property type="match status" value="3"/>
</dbReference>
<comment type="caution">
    <text evidence="2">The sequence shown here is derived from an EMBL/GenBank/DDBJ whole genome shotgun (WGS) entry which is preliminary data.</text>
</comment>
<dbReference type="PRINTS" id="PR00003">
    <property type="entry name" value="4DISULPHCORE"/>
</dbReference>
<feature type="domain" description="WAP" evidence="1">
    <location>
        <begin position="7"/>
        <end position="54"/>
    </location>
</feature>
<evidence type="ECO:0000313" key="3">
    <source>
        <dbReference type="Proteomes" id="UP001066276"/>
    </source>
</evidence>
<reference evidence="2" key="1">
    <citation type="journal article" date="2022" name="bioRxiv">
        <title>Sequencing and chromosome-scale assembly of the giantPleurodeles waltlgenome.</title>
        <authorList>
            <person name="Brown T."/>
            <person name="Elewa A."/>
            <person name="Iarovenko S."/>
            <person name="Subramanian E."/>
            <person name="Araus A.J."/>
            <person name="Petzold A."/>
            <person name="Susuki M."/>
            <person name="Suzuki K.-i.T."/>
            <person name="Hayashi T."/>
            <person name="Toyoda A."/>
            <person name="Oliveira C."/>
            <person name="Osipova E."/>
            <person name="Leigh N.D."/>
            <person name="Simon A."/>
            <person name="Yun M.H."/>
        </authorList>
    </citation>
    <scope>NUCLEOTIDE SEQUENCE</scope>
    <source>
        <strain evidence="2">20211129_DDA</strain>
        <tissue evidence="2">Liver</tissue>
    </source>
</reference>
<proteinExistence type="predicted"/>
<dbReference type="PANTHER" id="PTHR19441">
    <property type="entry name" value="WHEY ACDIC PROTEIN WAP"/>
    <property type="match status" value="1"/>
</dbReference>
<evidence type="ECO:0000259" key="1">
    <source>
        <dbReference type="PROSITE" id="PS51390"/>
    </source>
</evidence>
<organism evidence="2 3">
    <name type="scientific">Pleurodeles waltl</name>
    <name type="common">Iberian ribbed newt</name>
    <dbReference type="NCBI Taxonomy" id="8319"/>
    <lineage>
        <taxon>Eukaryota</taxon>
        <taxon>Metazoa</taxon>
        <taxon>Chordata</taxon>
        <taxon>Craniata</taxon>
        <taxon>Vertebrata</taxon>
        <taxon>Euteleostomi</taxon>
        <taxon>Amphibia</taxon>
        <taxon>Batrachia</taxon>
        <taxon>Caudata</taxon>
        <taxon>Salamandroidea</taxon>
        <taxon>Salamandridae</taxon>
        <taxon>Pleurodelinae</taxon>
        <taxon>Pleurodeles</taxon>
    </lineage>
</organism>
<keyword evidence="3" id="KW-1185">Reference proteome</keyword>
<dbReference type="InterPro" id="IPR036645">
    <property type="entry name" value="Elafin-like_sf"/>
</dbReference>
<dbReference type="Proteomes" id="UP001066276">
    <property type="component" value="Chromosome 5"/>
</dbReference>
<dbReference type="PROSITE" id="PS51390">
    <property type="entry name" value="WAP"/>
    <property type="match status" value="2"/>
</dbReference>
<dbReference type="InterPro" id="IPR008197">
    <property type="entry name" value="WAP_dom"/>
</dbReference>